<comment type="caution">
    <text evidence="1">The sequence shown here is derived from an EMBL/GenBank/DDBJ whole genome shotgun (WGS) entry which is preliminary data.</text>
</comment>
<dbReference type="EMBL" id="BAAAZN010000007">
    <property type="protein sequence ID" value="GAA3551317.1"/>
    <property type="molecule type" value="Genomic_DNA"/>
</dbReference>
<evidence type="ECO:0000313" key="2">
    <source>
        <dbReference type="Proteomes" id="UP001500689"/>
    </source>
</evidence>
<organism evidence="1 2">
    <name type="scientific">Amycolatopsis ultiminotia</name>
    <dbReference type="NCBI Taxonomy" id="543629"/>
    <lineage>
        <taxon>Bacteria</taxon>
        <taxon>Bacillati</taxon>
        <taxon>Actinomycetota</taxon>
        <taxon>Actinomycetes</taxon>
        <taxon>Pseudonocardiales</taxon>
        <taxon>Pseudonocardiaceae</taxon>
        <taxon>Amycolatopsis</taxon>
    </lineage>
</organism>
<name>A0ABP6WK52_9PSEU</name>
<accession>A0ABP6WK52</accession>
<proteinExistence type="predicted"/>
<gene>
    <name evidence="1" type="ORF">GCM10022222_38570</name>
</gene>
<protein>
    <submittedName>
        <fullName evidence="1">Uncharacterized protein</fullName>
    </submittedName>
</protein>
<reference evidence="2" key="1">
    <citation type="journal article" date="2019" name="Int. J. Syst. Evol. Microbiol.">
        <title>The Global Catalogue of Microorganisms (GCM) 10K type strain sequencing project: providing services to taxonomists for standard genome sequencing and annotation.</title>
        <authorList>
            <consortium name="The Broad Institute Genomics Platform"/>
            <consortium name="The Broad Institute Genome Sequencing Center for Infectious Disease"/>
            <person name="Wu L."/>
            <person name="Ma J."/>
        </authorList>
    </citation>
    <scope>NUCLEOTIDE SEQUENCE [LARGE SCALE GENOMIC DNA]</scope>
    <source>
        <strain evidence="2">JCM 16898</strain>
    </source>
</reference>
<keyword evidence="2" id="KW-1185">Reference proteome</keyword>
<evidence type="ECO:0000313" key="1">
    <source>
        <dbReference type="EMBL" id="GAA3551317.1"/>
    </source>
</evidence>
<dbReference type="Proteomes" id="UP001500689">
    <property type="component" value="Unassembled WGS sequence"/>
</dbReference>
<sequence>MFVLVTLRKIVGRCKRDAVADLAERRGAMTALIYVDPVSVRPVVDGVWHLTWLSAVPTPGEEVRMLCGEAAEAAFVPLRERTAQGALTQCPYCDLEYRRSHGYEILPNHPGLRPRVRQGRSW</sequence>